<keyword evidence="6" id="KW-0472">Membrane</keyword>
<feature type="region of interest" description="Disordered" evidence="5">
    <location>
        <begin position="618"/>
        <end position="660"/>
    </location>
</feature>
<organism>
    <name type="scientific">Branchiostoma floridae</name>
    <name type="common">Florida lancelet</name>
    <name type="synonym">Amphioxus</name>
    <dbReference type="NCBI Taxonomy" id="7739"/>
    <lineage>
        <taxon>Eukaryota</taxon>
        <taxon>Metazoa</taxon>
        <taxon>Chordata</taxon>
        <taxon>Cephalochordata</taxon>
        <taxon>Leptocardii</taxon>
        <taxon>Amphioxiformes</taxon>
        <taxon>Branchiostomatidae</taxon>
        <taxon>Branchiostoma</taxon>
    </lineage>
</organism>
<feature type="compositionally biased region" description="Basic and acidic residues" evidence="5">
    <location>
        <begin position="646"/>
        <end position="660"/>
    </location>
</feature>
<evidence type="ECO:0000256" key="3">
    <source>
        <dbReference type="ARBA" id="ARBA00022737"/>
    </source>
</evidence>
<dbReference type="InterPro" id="IPR003591">
    <property type="entry name" value="Leu-rich_rpt_typical-subtyp"/>
</dbReference>
<reference evidence="9" key="1">
    <citation type="journal article" date="2008" name="Nature">
        <title>The amphioxus genome and the evolution of the chordate karyotype.</title>
        <authorList>
            <consortium name="US DOE Joint Genome Institute (JGI-PGF)"/>
            <person name="Putnam N.H."/>
            <person name="Butts T."/>
            <person name="Ferrier D.E.K."/>
            <person name="Furlong R.F."/>
            <person name="Hellsten U."/>
            <person name="Kawashima T."/>
            <person name="Robinson-Rechavi M."/>
            <person name="Shoguchi E."/>
            <person name="Terry A."/>
            <person name="Yu J.-K."/>
            <person name="Benito-Gutierrez E.L."/>
            <person name="Dubchak I."/>
            <person name="Garcia-Fernandez J."/>
            <person name="Gibson-Brown J.J."/>
            <person name="Grigoriev I.V."/>
            <person name="Horton A.C."/>
            <person name="de Jong P.J."/>
            <person name="Jurka J."/>
            <person name="Kapitonov V.V."/>
            <person name="Kohara Y."/>
            <person name="Kuroki Y."/>
            <person name="Lindquist E."/>
            <person name="Lucas S."/>
            <person name="Osoegawa K."/>
            <person name="Pennacchio L.A."/>
            <person name="Salamov A.A."/>
            <person name="Satou Y."/>
            <person name="Sauka-Spengler T."/>
            <person name="Schmutz J."/>
            <person name="Shin-I T."/>
            <person name="Toyoda A."/>
            <person name="Bronner-Fraser M."/>
            <person name="Fujiyama A."/>
            <person name="Holland L.Z."/>
            <person name="Holland P.W.H."/>
            <person name="Satoh N."/>
            <person name="Rokhsar D.S."/>
        </authorList>
    </citation>
    <scope>NUCLEOTIDE SEQUENCE [LARGE SCALE GENOMIC DNA]</scope>
    <source>
        <strain evidence="9">S238N-H82</strain>
        <tissue evidence="9">Testes</tissue>
    </source>
</reference>
<dbReference type="InParanoid" id="C3ZKG6"/>
<keyword evidence="2 7" id="KW-0732">Signal</keyword>
<accession>C3ZKG6</accession>
<dbReference type="PROSITE" id="PS50835">
    <property type="entry name" value="IG_LIKE"/>
    <property type="match status" value="1"/>
</dbReference>
<evidence type="ECO:0000313" key="9">
    <source>
        <dbReference type="EMBL" id="EEN47065.1"/>
    </source>
</evidence>
<dbReference type="SMART" id="SM00369">
    <property type="entry name" value="LRR_TYP"/>
    <property type="match status" value="4"/>
</dbReference>
<feature type="chain" id="PRO_5002936913" description="Ig-like domain-containing protein" evidence="7">
    <location>
        <begin position="18"/>
        <end position="870"/>
    </location>
</feature>
<feature type="domain" description="Ig-like" evidence="8">
    <location>
        <begin position="261"/>
        <end position="372"/>
    </location>
</feature>
<feature type="compositionally biased region" description="Basic and acidic residues" evidence="5">
    <location>
        <begin position="483"/>
        <end position="501"/>
    </location>
</feature>
<keyword evidence="1" id="KW-0433">Leucine-rich repeat</keyword>
<dbReference type="InterPro" id="IPR001611">
    <property type="entry name" value="Leu-rich_rpt"/>
</dbReference>
<dbReference type="InterPro" id="IPR013783">
    <property type="entry name" value="Ig-like_fold"/>
</dbReference>
<feature type="region of interest" description="Disordered" evidence="5">
    <location>
        <begin position="765"/>
        <end position="870"/>
    </location>
</feature>
<dbReference type="PROSITE" id="PS51450">
    <property type="entry name" value="LRR"/>
    <property type="match status" value="3"/>
</dbReference>
<dbReference type="CDD" id="cd00096">
    <property type="entry name" value="Ig"/>
    <property type="match status" value="1"/>
</dbReference>
<feature type="region of interest" description="Disordered" evidence="5">
    <location>
        <begin position="559"/>
        <end position="588"/>
    </location>
</feature>
<feature type="compositionally biased region" description="Polar residues" evidence="5">
    <location>
        <begin position="857"/>
        <end position="870"/>
    </location>
</feature>
<dbReference type="Gene3D" id="3.80.10.10">
    <property type="entry name" value="Ribonuclease Inhibitor"/>
    <property type="match status" value="1"/>
</dbReference>
<dbReference type="eggNOG" id="KOG0619">
    <property type="taxonomic scope" value="Eukaryota"/>
</dbReference>
<name>C3ZKG6_BRAFL</name>
<dbReference type="AlphaFoldDB" id="C3ZKG6"/>
<evidence type="ECO:0000256" key="6">
    <source>
        <dbReference type="SAM" id="Phobius"/>
    </source>
</evidence>
<protein>
    <recommendedName>
        <fullName evidence="8">Ig-like domain-containing protein</fullName>
    </recommendedName>
</protein>
<dbReference type="PANTHER" id="PTHR24366">
    <property type="entry name" value="IG(IMMUNOGLOBULIN) AND LRR(LEUCINE RICH REPEAT) DOMAINS"/>
    <property type="match status" value="1"/>
</dbReference>
<evidence type="ECO:0000256" key="2">
    <source>
        <dbReference type="ARBA" id="ARBA00022729"/>
    </source>
</evidence>
<keyword evidence="3" id="KW-0677">Repeat</keyword>
<keyword evidence="6" id="KW-0812">Transmembrane</keyword>
<feature type="region of interest" description="Disordered" evidence="5">
    <location>
        <begin position="461"/>
        <end position="536"/>
    </location>
</feature>
<dbReference type="InterPro" id="IPR007110">
    <property type="entry name" value="Ig-like_dom"/>
</dbReference>
<feature type="signal peptide" evidence="7">
    <location>
        <begin position="1"/>
        <end position="17"/>
    </location>
</feature>
<feature type="compositionally biased region" description="Basic and acidic residues" evidence="5">
    <location>
        <begin position="766"/>
        <end position="775"/>
    </location>
</feature>
<dbReference type="Pfam" id="PF13855">
    <property type="entry name" value="LRR_8"/>
    <property type="match status" value="1"/>
</dbReference>
<keyword evidence="4" id="KW-1015">Disulfide bond</keyword>
<dbReference type="InterPro" id="IPR036179">
    <property type="entry name" value="Ig-like_dom_sf"/>
</dbReference>
<evidence type="ECO:0000256" key="7">
    <source>
        <dbReference type="SAM" id="SignalP"/>
    </source>
</evidence>
<dbReference type="Gene3D" id="2.60.40.10">
    <property type="entry name" value="Immunoglobulins"/>
    <property type="match status" value="1"/>
</dbReference>
<gene>
    <name evidence="9" type="ORF">BRAFLDRAFT_69392</name>
</gene>
<feature type="transmembrane region" description="Helical" evidence="6">
    <location>
        <begin position="433"/>
        <end position="455"/>
    </location>
</feature>
<dbReference type="PANTHER" id="PTHR24366:SF96">
    <property type="entry name" value="LEUCINE RICH REPEAT CONTAINING 53"/>
    <property type="match status" value="1"/>
</dbReference>
<evidence type="ECO:0000256" key="1">
    <source>
        <dbReference type="ARBA" id="ARBA00022614"/>
    </source>
</evidence>
<dbReference type="Pfam" id="PF00560">
    <property type="entry name" value="LRR_1"/>
    <property type="match status" value="1"/>
</dbReference>
<dbReference type="InterPro" id="IPR032675">
    <property type="entry name" value="LRR_dom_sf"/>
</dbReference>
<dbReference type="FunFam" id="3.80.10.10:FF:000732">
    <property type="entry name" value="GD11101"/>
    <property type="match status" value="1"/>
</dbReference>
<sequence length="870" mass="98094">MPRLAVLVVLMVRFVACFSCINFECCDVSGENPPTVINCTKKGNIQGISTLLPVTLQVLVIKSQMIDYKVITRDHLPYLPNLHFLAIINSRVATVHLGSFEALPNLTTLDLSGNKIRKLQAGTFRGLQQLRTLDLQRNHIRSVDNGTFVELHKLEKLDLSGNCLPRIPEDIWILKSVIEVNLSLNKILQSPLEDLQRFERTESLTLNGAGVLEKFDCTALGIRDFIFRHRHLRWDVYCTPENGGLTFLNERALDSLTCEAPKISIVPTTQAVNIQETVSFTCRADCKERLHFSWLLPNGEELPSTSEYTEQYTKAIMRQCKFTNVRTYEKRTVCYSVLNITTTSGANDTAGTYTCRVTGNHTLSASASSNLTMNNVQVSDTLEGKVTHQQHAGTTPHSAVEGLDTDDVTRENKNIIILLSGKAHGEPDSRGNISVYVVLSCSFVVYVILVVALTVREVRTRTKERNRHVRSRDEFNRMSNAEEDNKTYENDDQFLHEEDSGNRGIYENDDQFSDRDFGDKTYENDDQLPAEDAEDQLYENNDQFSDGEAEHVYDNDDELSPKYHQRKMPHRAPAHPLPDNAVEATPSHRPRRINRKILKPSMCKAKVTVVEEGIEEGHYDNDSRRCGQAGTKSAGNHMGTKVSRHATSEAQRKRVYDNERQLRESLSRKLTKGITTGSNVFATKTSEFGFGNYDNEIQKRASRFTRPRNPDMSRDSLYVSRSSIIAAKRRTRQPAGARPWDNVVFRAPDQVGHYNNEGRFIAFAESTKRSADKRPPNLRSRGHMRQGKADNSAQEDGASGFDMNNQGINDYITEKRAGPSEPDYLDIQKADSNIQTSDEMSDDNSSDHEYFAFPGSSGETNEQHSTTGYP</sequence>
<keyword evidence="6" id="KW-1133">Transmembrane helix</keyword>
<dbReference type="SUPFAM" id="SSF48726">
    <property type="entry name" value="Immunoglobulin"/>
    <property type="match status" value="1"/>
</dbReference>
<feature type="compositionally biased region" description="Acidic residues" evidence="5">
    <location>
        <begin position="524"/>
        <end position="536"/>
    </location>
</feature>
<dbReference type="EMBL" id="GG666636">
    <property type="protein sequence ID" value="EEN47065.1"/>
    <property type="molecule type" value="Genomic_DNA"/>
</dbReference>
<proteinExistence type="predicted"/>
<feature type="compositionally biased region" description="Basic and acidic residues" evidence="5">
    <location>
        <begin position="512"/>
        <end position="523"/>
    </location>
</feature>
<evidence type="ECO:0000256" key="4">
    <source>
        <dbReference type="ARBA" id="ARBA00023157"/>
    </source>
</evidence>
<evidence type="ECO:0000259" key="8">
    <source>
        <dbReference type="PROSITE" id="PS50835"/>
    </source>
</evidence>
<dbReference type="SUPFAM" id="SSF52058">
    <property type="entry name" value="L domain-like"/>
    <property type="match status" value="1"/>
</dbReference>
<evidence type="ECO:0000256" key="5">
    <source>
        <dbReference type="SAM" id="MobiDB-lite"/>
    </source>
</evidence>
<feature type="compositionally biased region" description="Basic residues" evidence="5">
    <location>
        <begin position="563"/>
        <end position="573"/>
    </location>
</feature>